<evidence type="ECO:0000256" key="5">
    <source>
        <dbReference type="SAM" id="MobiDB-lite"/>
    </source>
</evidence>
<reference evidence="7 8" key="1">
    <citation type="journal article" date="2007" name="Genome Res.">
        <title>Genome characteristics of facultatively symbiotic Frankia sp. strains reflect host range and host plant biogeography.</title>
        <authorList>
            <person name="Normand P."/>
            <person name="Lapierre P."/>
            <person name="Tisa L.S."/>
            <person name="Gogarten J.P."/>
            <person name="Alloisio N."/>
            <person name="Bagnarol E."/>
            <person name="Bassi C.A."/>
            <person name="Berry A.M."/>
            <person name="Bickhart D.M."/>
            <person name="Choisne N."/>
            <person name="Couloux A."/>
            <person name="Cournoyer B."/>
            <person name="Cruveiller S."/>
            <person name="Daubin V."/>
            <person name="Demange N."/>
            <person name="Francino M.P."/>
            <person name="Goltsman E."/>
            <person name="Huang Y."/>
            <person name="Kopp O.R."/>
            <person name="Labarre L."/>
            <person name="Lapidus A."/>
            <person name="Lavire C."/>
            <person name="Marechal J."/>
            <person name="Martinez M."/>
            <person name="Mastronunzio J.E."/>
            <person name="Mullin B.C."/>
            <person name="Niemann J."/>
            <person name="Pujic P."/>
            <person name="Rawnsley T."/>
            <person name="Rouy Z."/>
            <person name="Schenowitz C."/>
            <person name="Sellstedt A."/>
            <person name="Tavares F."/>
            <person name="Tomkins J.P."/>
            <person name="Vallenet D."/>
            <person name="Valverde C."/>
            <person name="Wall L.G."/>
            <person name="Wang Y."/>
            <person name="Medigue C."/>
            <person name="Benson D.R."/>
        </authorList>
    </citation>
    <scope>NUCLEOTIDE SEQUENCE [LARGE SCALE GENOMIC DNA]</scope>
    <source>
        <strain evidence="8">DSM 45818 / CECT 9043 / CcI3</strain>
    </source>
</reference>
<dbReference type="InterPro" id="IPR058240">
    <property type="entry name" value="rSAM_sf"/>
</dbReference>
<dbReference type="AlphaFoldDB" id="Q2J8I8"/>
<dbReference type="PANTHER" id="PTHR11228">
    <property type="entry name" value="RADICAL SAM DOMAIN PROTEIN"/>
    <property type="match status" value="1"/>
</dbReference>
<name>Q2J8I8_FRACC</name>
<evidence type="ECO:0000256" key="3">
    <source>
        <dbReference type="ARBA" id="ARBA00023004"/>
    </source>
</evidence>
<dbReference type="STRING" id="106370.Francci3_3047"/>
<evidence type="ECO:0000313" key="8">
    <source>
        <dbReference type="Proteomes" id="UP000001937"/>
    </source>
</evidence>
<feature type="domain" description="Radical SAM core" evidence="6">
    <location>
        <begin position="14"/>
        <end position="96"/>
    </location>
</feature>
<dbReference type="RefSeq" id="WP_011437432.1">
    <property type="nucleotide sequence ID" value="NC_007777.1"/>
</dbReference>
<feature type="region of interest" description="Disordered" evidence="5">
    <location>
        <begin position="116"/>
        <end position="145"/>
    </location>
</feature>
<dbReference type="HOGENOM" id="CLU_1710600_0_0_11"/>
<organism evidence="7 8">
    <name type="scientific">Frankia casuarinae (strain DSM 45818 / CECT 9043 / HFP020203 / CcI3)</name>
    <dbReference type="NCBI Taxonomy" id="106370"/>
    <lineage>
        <taxon>Bacteria</taxon>
        <taxon>Bacillati</taxon>
        <taxon>Actinomycetota</taxon>
        <taxon>Actinomycetes</taxon>
        <taxon>Frankiales</taxon>
        <taxon>Frankiaceae</taxon>
        <taxon>Frankia</taxon>
    </lineage>
</organism>
<evidence type="ECO:0000256" key="1">
    <source>
        <dbReference type="ARBA" id="ARBA00022691"/>
    </source>
</evidence>
<dbReference type="Gene3D" id="3.20.20.70">
    <property type="entry name" value="Aldolase class I"/>
    <property type="match status" value="1"/>
</dbReference>
<dbReference type="GO" id="GO:0051536">
    <property type="term" value="F:iron-sulfur cluster binding"/>
    <property type="evidence" value="ECO:0007669"/>
    <property type="project" value="UniProtKB-KW"/>
</dbReference>
<dbReference type="Pfam" id="PF04055">
    <property type="entry name" value="Radical_SAM"/>
    <property type="match status" value="1"/>
</dbReference>
<keyword evidence="4" id="KW-0411">Iron-sulfur</keyword>
<gene>
    <name evidence="7" type="ordered locus">Francci3_3047</name>
</gene>
<proteinExistence type="predicted"/>
<dbReference type="GO" id="GO:0046872">
    <property type="term" value="F:metal ion binding"/>
    <property type="evidence" value="ECO:0007669"/>
    <property type="project" value="UniProtKB-KW"/>
</dbReference>
<dbReference type="EMBL" id="CP000249">
    <property type="protein sequence ID" value="ABD12404.1"/>
    <property type="molecule type" value="Genomic_DNA"/>
</dbReference>
<dbReference type="InterPro" id="IPR013785">
    <property type="entry name" value="Aldolase_TIM"/>
</dbReference>
<dbReference type="SFLD" id="SFLDS00029">
    <property type="entry name" value="Radical_SAM"/>
    <property type="match status" value="1"/>
</dbReference>
<dbReference type="Proteomes" id="UP000001937">
    <property type="component" value="Chromosome"/>
</dbReference>
<dbReference type="PANTHER" id="PTHR11228:SF7">
    <property type="entry name" value="PQQA PEPTIDE CYCLASE"/>
    <property type="match status" value="1"/>
</dbReference>
<dbReference type="CDD" id="cd01335">
    <property type="entry name" value="Radical_SAM"/>
    <property type="match status" value="1"/>
</dbReference>
<evidence type="ECO:0000259" key="6">
    <source>
        <dbReference type="Pfam" id="PF04055"/>
    </source>
</evidence>
<keyword evidence="8" id="KW-1185">Reference proteome</keyword>
<dbReference type="eggNOG" id="COG0535">
    <property type="taxonomic scope" value="Bacteria"/>
</dbReference>
<dbReference type="GO" id="GO:0003824">
    <property type="term" value="F:catalytic activity"/>
    <property type="evidence" value="ECO:0007669"/>
    <property type="project" value="InterPro"/>
</dbReference>
<keyword evidence="1" id="KW-0949">S-adenosyl-L-methionine</keyword>
<dbReference type="SUPFAM" id="SSF102114">
    <property type="entry name" value="Radical SAM enzymes"/>
    <property type="match status" value="1"/>
</dbReference>
<accession>Q2J8I8</accession>
<evidence type="ECO:0000256" key="2">
    <source>
        <dbReference type="ARBA" id="ARBA00022723"/>
    </source>
</evidence>
<dbReference type="InterPro" id="IPR050377">
    <property type="entry name" value="Radical_SAM_PqqE_MftC-like"/>
</dbReference>
<keyword evidence="2" id="KW-0479">Metal-binding</keyword>
<dbReference type="SFLD" id="SFLDG01067">
    <property type="entry name" value="SPASM/twitch_domain_containing"/>
    <property type="match status" value="1"/>
</dbReference>
<protein>
    <submittedName>
        <fullName evidence="7">Radical SAM</fullName>
    </submittedName>
</protein>
<dbReference type="InterPro" id="IPR007197">
    <property type="entry name" value="rSAM"/>
</dbReference>
<evidence type="ECO:0000313" key="7">
    <source>
        <dbReference type="EMBL" id="ABD12404.1"/>
    </source>
</evidence>
<keyword evidence="3" id="KW-0408">Iron</keyword>
<sequence length="153" mass="16195">MTVVAEAPTFLWLEITGRCQLACGHCYADSSPLGDHGTMSAADWRAVIDAAAELGVGMVQLIGGEPTLHPGLAGLVGHALAAGLQVEIYTNLLHVTAALWKVFTLPGVRLATSYTTRPTQPAMRRSRAGRARMPGPARTSPKRSAARYRCVSA</sequence>
<dbReference type="KEGG" id="fra:Francci3_3047"/>
<evidence type="ECO:0000256" key="4">
    <source>
        <dbReference type="ARBA" id="ARBA00023014"/>
    </source>
</evidence>